<keyword evidence="2 7" id="KW-0418">Kinase</keyword>
<dbReference type="CDD" id="cd16917">
    <property type="entry name" value="HATPase_UhpB-NarQ-NarX-like"/>
    <property type="match status" value="1"/>
</dbReference>
<organism evidence="7 10">
    <name type="scientific">Pseudoduganella umbonata</name>
    <dbReference type="NCBI Taxonomy" id="864828"/>
    <lineage>
        <taxon>Bacteria</taxon>
        <taxon>Pseudomonadati</taxon>
        <taxon>Pseudomonadota</taxon>
        <taxon>Betaproteobacteria</taxon>
        <taxon>Burkholderiales</taxon>
        <taxon>Oxalobacteraceae</taxon>
        <taxon>Telluria group</taxon>
        <taxon>Pseudoduganella</taxon>
    </lineage>
</organism>
<dbReference type="Gene3D" id="1.20.5.1930">
    <property type="match status" value="1"/>
</dbReference>
<dbReference type="Gene3D" id="2.60.40.10">
    <property type="entry name" value="Immunoglobulins"/>
    <property type="match status" value="1"/>
</dbReference>
<dbReference type="EMBL" id="CP040017">
    <property type="protein sequence ID" value="QCP11947.1"/>
    <property type="molecule type" value="Genomic_DNA"/>
</dbReference>
<dbReference type="EMBL" id="JACHXS010000002">
    <property type="protein sequence ID" value="MBB3220542.1"/>
    <property type="molecule type" value="Genomic_DNA"/>
</dbReference>
<dbReference type="InterPro" id="IPR036890">
    <property type="entry name" value="HATPase_C_sf"/>
</dbReference>
<evidence type="ECO:0000256" key="1">
    <source>
        <dbReference type="ARBA" id="ARBA00022679"/>
    </source>
</evidence>
<evidence type="ECO:0000256" key="5">
    <source>
        <dbReference type="SAM" id="SignalP"/>
    </source>
</evidence>
<dbReference type="Pfam" id="PF07495">
    <property type="entry name" value="Y_Y_Y"/>
    <property type="match status" value="1"/>
</dbReference>
<keyword evidence="4" id="KW-0472">Membrane</keyword>
<evidence type="ECO:0000256" key="2">
    <source>
        <dbReference type="ARBA" id="ARBA00022777"/>
    </source>
</evidence>
<dbReference type="GO" id="GO:0000155">
    <property type="term" value="F:phosphorelay sensor kinase activity"/>
    <property type="evidence" value="ECO:0007669"/>
    <property type="project" value="InterPro"/>
</dbReference>
<dbReference type="Proteomes" id="UP000298763">
    <property type="component" value="Chromosome"/>
</dbReference>
<dbReference type="Gene3D" id="3.30.565.10">
    <property type="entry name" value="Histidine kinase-like ATPase, C-terminal domain"/>
    <property type="match status" value="1"/>
</dbReference>
<dbReference type="Pfam" id="PF07730">
    <property type="entry name" value="HisKA_3"/>
    <property type="match status" value="1"/>
</dbReference>
<evidence type="ECO:0000313" key="7">
    <source>
        <dbReference type="EMBL" id="MBB3220542.1"/>
    </source>
</evidence>
<evidence type="ECO:0000259" key="6">
    <source>
        <dbReference type="PROSITE" id="PS50109"/>
    </source>
</evidence>
<dbReference type="InterPro" id="IPR013783">
    <property type="entry name" value="Ig-like_fold"/>
</dbReference>
<protein>
    <submittedName>
        <fullName evidence="7">Signal transduction histidine kinase/ligand-binding sensor domain-containing protein</fullName>
    </submittedName>
</protein>
<keyword evidence="3" id="KW-0902">Two-component regulatory system</keyword>
<evidence type="ECO:0000256" key="4">
    <source>
        <dbReference type="SAM" id="Phobius"/>
    </source>
</evidence>
<dbReference type="SUPFAM" id="SSF55874">
    <property type="entry name" value="ATPase domain of HSP90 chaperone/DNA topoisomerase II/histidine kinase"/>
    <property type="match status" value="1"/>
</dbReference>
<sequence length="1045" mass="114040">MSGSRAWAFIVAALAICSSAAATPAPVAGKAHAYTSSANDLLHTSWTAREGAPTGISQIAQTPDGWLWIGSSSGLYKFDGVRFLRAAGHEAPLSSGISGIGVLRDGTLWVGYKYGGVSLLRQGRMQHFRLDSPDTPASTIFGATLDASGRLWLATGGGLHYLGRDGRWHRPAPGLRAPEGRIHAILLDRRGVLWLRTLTGVYALQNGAMAFDLRMKAQSAGNLAEHPDGSIWTTDDERPGIHMVSGPDRGPALAWPAPRVFHELIFDHAGFGWATSEEGIDRLASSADTLSHVPAWQFRTDQGLSGRTPAVLFEDREHNVWLATENGLDRFRLPRLKAIALPSYKHYGARPIAAGPGSSAWIDYSYLESSGSAARPFTARPAFADTITALHRAPDGTVWAGGNGGQLWTAGATGLRPIPPLPGIKATCVYALSQDKAGSLWVSMGRAGLYTWRAGQWSPGGGVPELASFAASAIATDSQGRVWFGSVNNRLAVLRDGQLRQYSQADGLDIGTVMHILPMQDGAWVGGENGLSYFDGKRFLALKGWAGEPFAGITGLVFSRDGTLWINGGDGISSIAPAELVHALRDPAYKVHFHRLDHRDGVVGSTSPILPVPSAARSEDGTLWFSTTGGVYAFDPGKLMRNPLVPPVVITGFKSGADNHALVNGIRLPAGTDMLSLDFSALSYQEPERMRFQYRLEGVDAGWRESDGRRSAYYTNLGPGAYRFRVVASNNDGIWNREGTSLSFHIEPRLIQTMWFRACCVAALLGGLLGIYHWRSRRQAERYRERMQERLAERERIARTLHDTLLQSMQGLILRFQGVAKRLPADSETRRLITPILEQAGKVMAHGRDELLDLRSPLAQQDDLVQSLDEFGRSLAEDLGPGFKLTVTGAAKPINATARHEIHGIGREALFNAYRHAQAGHVDIDIVHGPRHFCMVVRDNGIGIPEDVLRNSGRKGHWGLAGMQERAAAMGGTIELQRRHPAGTQVSVRLPARRVYAQPDELRLWPRLRALFQPCRYQRTHSAIRARVWRRPADTRDDDPPARAP</sequence>
<dbReference type="InterPro" id="IPR015943">
    <property type="entry name" value="WD40/YVTN_repeat-like_dom_sf"/>
</dbReference>
<gene>
    <name evidence="8" type="ORF">FCL38_17140</name>
    <name evidence="7" type="ORF">FHS02_001341</name>
</gene>
<dbReference type="Pfam" id="PF02518">
    <property type="entry name" value="HATPase_c"/>
    <property type="match status" value="1"/>
</dbReference>
<evidence type="ECO:0000256" key="3">
    <source>
        <dbReference type="ARBA" id="ARBA00023012"/>
    </source>
</evidence>
<evidence type="ECO:0000313" key="9">
    <source>
        <dbReference type="Proteomes" id="UP000298763"/>
    </source>
</evidence>
<dbReference type="PROSITE" id="PS50109">
    <property type="entry name" value="HIS_KIN"/>
    <property type="match status" value="1"/>
</dbReference>
<dbReference type="RefSeq" id="WP_137314789.1">
    <property type="nucleotide sequence ID" value="NZ_CP040017.1"/>
</dbReference>
<keyword evidence="9" id="KW-1185">Reference proteome</keyword>
<keyword evidence="4" id="KW-1133">Transmembrane helix</keyword>
<feature type="transmembrane region" description="Helical" evidence="4">
    <location>
        <begin position="754"/>
        <end position="774"/>
    </location>
</feature>
<dbReference type="InterPro" id="IPR003594">
    <property type="entry name" value="HATPase_dom"/>
</dbReference>
<dbReference type="OrthoDB" id="5384984at2"/>
<feature type="signal peptide" evidence="5">
    <location>
        <begin position="1"/>
        <end position="22"/>
    </location>
</feature>
<reference evidence="7 10" key="2">
    <citation type="submission" date="2020-08" db="EMBL/GenBank/DDBJ databases">
        <title>Genomic Encyclopedia of Type Strains, Phase III (KMG-III): the genomes of soil and plant-associated and newly described type strains.</title>
        <authorList>
            <person name="Whitman W."/>
        </authorList>
    </citation>
    <scope>NUCLEOTIDE SEQUENCE [LARGE SCALE GENOMIC DNA]</scope>
    <source>
        <strain evidence="7 10">CECT 7753</strain>
    </source>
</reference>
<proteinExistence type="predicted"/>
<keyword evidence="4" id="KW-0812">Transmembrane</keyword>
<dbReference type="Gene3D" id="2.130.10.10">
    <property type="entry name" value="YVTN repeat-like/Quinoprotein amine dehydrogenase"/>
    <property type="match status" value="3"/>
</dbReference>
<evidence type="ECO:0000313" key="8">
    <source>
        <dbReference type="EMBL" id="QCP11947.1"/>
    </source>
</evidence>
<dbReference type="InterPro" id="IPR011123">
    <property type="entry name" value="Y_Y_Y"/>
</dbReference>
<dbReference type="AlphaFoldDB" id="A0A4P8HQ96"/>
<feature type="domain" description="Histidine kinase" evidence="6">
    <location>
        <begin position="908"/>
        <end position="994"/>
    </location>
</feature>
<dbReference type="SMART" id="SM00387">
    <property type="entry name" value="HATPase_c"/>
    <property type="match status" value="1"/>
</dbReference>
<dbReference type="InterPro" id="IPR050482">
    <property type="entry name" value="Sensor_HK_TwoCompSys"/>
</dbReference>
<keyword evidence="5" id="KW-0732">Signal</keyword>
<keyword evidence="1" id="KW-0808">Transferase</keyword>
<dbReference type="GO" id="GO:0016020">
    <property type="term" value="C:membrane"/>
    <property type="evidence" value="ECO:0007669"/>
    <property type="project" value="InterPro"/>
</dbReference>
<dbReference type="PANTHER" id="PTHR24421">
    <property type="entry name" value="NITRATE/NITRITE SENSOR PROTEIN NARX-RELATED"/>
    <property type="match status" value="1"/>
</dbReference>
<dbReference type="InterPro" id="IPR011712">
    <property type="entry name" value="Sig_transdc_His_kin_sub3_dim/P"/>
</dbReference>
<dbReference type="GO" id="GO:0046983">
    <property type="term" value="F:protein dimerization activity"/>
    <property type="evidence" value="ECO:0007669"/>
    <property type="project" value="InterPro"/>
</dbReference>
<dbReference type="Proteomes" id="UP000584325">
    <property type="component" value="Unassembled WGS sequence"/>
</dbReference>
<evidence type="ECO:0000313" key="10">
    <source>
        <dbReference type="Proteomes" id="UP000584325"/>
    </source>
</evidence>
<feature type="chain" id="PRO_5035302784" evidence="5">
    <location>
        <begin position="23"/>
        <end position="1045"/>
    </location>
</feature>
<dbReference type="SUPFAM" id="SSF63829">
    <property type="entry name" value="Calcium-dependent phosphotriesterase"/>
    <property type="match status" value="2"/>
</dbReference>
<dbReference type="InterPro" id="IPR005467">
    <property type="entry name" value="His_kinase_dom"/>
</dbReference>
<reference evidence="8 9" key="1">
    <citation type="submission" date="2019-05" db="EMBL/GenBank/DDBJ databases">
        <title>Draft Genome Sequences of Six Type Strains of the Genus Massilia.</title>
        <authorList>
            <person name="Miess H."/>
            <person name="Frediansyhah A."/>
            <person name="Gross H."/>
        </authorList>
    </citation>
    <scope>NUCLEOTIDE SEQUENCE [LARGE SCALE GENOMIC DNA]</scope>
    <source>
        <strain evidence="8 9">DSMZ 26121</strain>
    </source>
</reference>
<dbReference type="PANTHER" id="PTHR24421:SF62">
    <property type="entry name" value="SENSORY TRANSDUCTION HISTIDINE KINASE"/>
    <property type="match status" value="1"/>
</dbReference>
<name>A0A4P8HQ96_9BURK</name>
<accession>A0A4P8HQ96</accession>